<evidence type="ECO:0000256" key="7">
    <source>
        <dbReference type="SAM" id="MobiDB-lite"/>
    </source>
</evidence>
<dbReference type="Pfam" id="PF01833">
    <property type="entry name" value="TIG"/>
    <property type="match status" value="1"/>
</dbReference>
<feature type="compositionally biased region" description="Low complexity" evidence="7">
    <location>
        <begin position="594"/>
        <end position="617"/>
    </location>
</feature>
<name>H6RS92_BLASD</name>
<dbReference type="SUPFAM" id="SSF52743">
    <property type="entry name" value="Subtilisin-like"/>
    <property type="match status" value="1"/>
</dbReference>
<protein>
    <submittedName>
        <fullName evidence="11">Subtilase family protease</fullName>
    </submittedName>
</protein>
<gene>
    <name evidence="11" type="ordered locus">BLASA_4688</name>
</gene>
<dbReference type="InterPro" id="IPR050131">
    <property type="entry name" value="Peptidase_S8_subtilisin-like"/>
</dbReference>
<keyword evidence="4 5" id="KW-0720">Serine protease</keyword>
<keyword evidence="8" id="KW-0732">Signal</keyword>
<dbReference type="AlphaFoldDB" id="H6RS92"/>
<feature type="compositionally biased region" description="Low complexity" evidence="7">
    <location>
        <begin position="644"/>
        <end position="673"/>
    </location>
</feature>
<dbReference type="PANTHER" id="PTHR43806:SF11">
    <property type="entry name" value="CEREVISIN-RELATED"/>
    <property type="match status" value="1"/>
</dbReference>
<dbReference type="PROSITE" id="PS51892">
    <property type="entry name" value="SUBTILASE"/>
    <property type="match status" value="1"/>
</dbReference>
<feature type="active site" description="Charge relay system" evidence="5">
    <location>
        <position position="381"/>
    </location>
</feature>
<dbReference type="PROSITE" id="PS00136">
    <property type="entry name" value="SUBTILASE_ASP"/>
    <property type="match status" value="1"/>
</dbReference>
<dbReference type="GO" id="GO:0005975">
    <property type="term" value="P:carbohydrate metabolic process"/>
    <property type="evidence" value="ECO:0007669"/>
    <property type="project" value="UniProtKB-ARBA"/>
</dbReference>
<feature type="compositionally biased region" description="Low complexity" evidence="7">
    <location>
        <begin position="574"/>
        <end position="585"/>
    </location>
</feature>
<evidence type="ECO:0000256" key="3">
    <source>
        <dbReference type="ARBA" id="ARBA00022801"/>
    </source>
</evidence>
<dbReference type="GO" id="GO:0004252">
    <property type="term" value="F:serine-type endopeptidase activity"/>
    <property type="evidence" value="ECO:0007669"/>
    <property type="project" value="UniProtKB-UniRule"/>
</dbReference>
<reference evidence="11 12" key="1">
    <citation type="journal article" date="2012" name="J. Bacteriol.">
        <title>Genome Sequence of Blastococcus saxobsidens DD2, a Stone-Inhabiting Bacterium.</title>
        <authorList>
            <person name="Chouaia B."/>
            <person name="Crotti E."/>
            <person name="Brusetti L."/>
            <person name="Daffonchio D."/>
            <person name="Essoussi I."/>
            <person name="Nouioui I."/>
            <person name="Sbissi I."/>
            <person name="Ghodhbane-Gtari F."/>
            <person name="Gtari M."/>
            <person name="Vacherie B."/>
            <person name="Barbe V."/>
            <person name="Medigue C."/>
            <person name="Gury J."/>
            <person name="Pujic P."/>
            <person name="Normand P."/>
        </authorList>
    </citation>
    <scope>NUCLEOTIDE SEQUENCE [LARGE SCALE GENOMIC DNA]</scope>
    <source>
        <strain evidence="11 12">DD2</strain>
    </source>
</reference>
<dbReference type="Proteomes" id="UP000007517">
    <property type="component" value="Chromosome"/>
</dbReference>
<sequence length="905" mass="88331">MTSKRVLGVTLTSAVVAGYAGAAVWSAWAAPPIEQATGFGDGDGLTRYVLTADTTAGDLLAELESVPGVASAQWVDVDRALVAADGLSPERLAAVPGITDVALSTSVPVLGTVTDPLFPQYGWNLENTGSNAYGQAAVADADVDATAGWDTGTGIGRVVAVVDSGFDSDHPELAGALWTNPAERCGSADTDGNGLPGDCHGWNFYANNADIDNGSLGSHGTSVSGVVGARADNGSGSAGVAPGVSIMPLVAGGGSTVDIYLCAKAIRYAVDHGADVVNASWGGRISGPPLDALRSAIAYAEAHGVLVIAAAGNDGGDRDTSIVYPASLPEPNVVTVGSSTAADTIAGHSGYGATTVDLFAPGTRVAAPWNDGGMRLVDGTSFAAPHVAAAVALYRAVLPTASVAELKQALLAGTDRVAAFAGRSVTGGRLSLARIGAHADDTVRHAFTSMTARAGTVTPTVGISTPAGSGRYSVDVGLGMESQGEVWALSQQPVTLDGVTVPTDDAGDARFDLGAITDSDGIALSPAVELAAGRYVLTVQLYRDGEPLGRMRAAPLLVSAPESSGGDAPGGTTPGTQPGTTSPDGATPAPDSQPGTTTPGTTPPGGTTTTPPGGTTTTPPPGTPGTRPPGGTSPAPGTPPGSTPPGATIPAPGIQPGVTSPDGTTPAPGTTSPSPTPGTTPPGGTSPGGPAPGGTAPSPSTPGPTPGTTAPGGTSPGTTPSAPRTTTYPEVGPFGIASLSPNVVDTAGGTLVTITGRALPSLPTVRVGTSATATVVRSSTTSLVVRVPARTAGTYDVTVHARDGRSTVLTAALTYAVAVGSDPSGSTPGGTTPGGTAPAPSSPAPSSPAPSAPGGSTPDGGTAPDVPAAVRTGPHGERLVRSDRFSALGSIWSVNCSASCTGVAI</sequence>
<proteinExistence type="inferred from homology"/>
<feature type="compositionally biased region" description="Pro residues" evidence="7">
    <location>
        <begin position="618"/>
        <end position="627"/>
    </location>
</feature>
<dbReference type="EMBL" id="FO117623">
    <property type="protein sequence ID" value="CCG05484.1"/>
    <property type="molecule type" value="Genomic_DNA"/>
</dbReference>
<dbReference type="STRING" id="1146883.BLASA_4688"/>
<dbReference type="eggNOG" id="COG1404">
    <property type="taxonomic scope" value="Bacteria"/>
</dbReference>
<evidence type="ECO:0000256" key="2">
    <source>
        <dbReference type="ARBA" id="ARBA00022670"/>
    </source>
</evidence>
<dbReference type="Pfam" id="PF00082">
    <property type="entry name" value="Peptidase_S8"/>
    <property type="match status" value="1"/>
</dbReference>
<organism evidence="11 12">
    <name type="scientific">Blastococcus saxobsidens (strain DD2)</name>
    <dbReference type="NCBI Taxonomy" id="1146883"/>
    <lineage>
        <taxon>Bacteria</taxon>
        <taxon>Bacillati</taxon>
        <taxon>Actinomycetota</taxon>
        <taxon>Actinomycetes</taxon>
        <taxon>Geodermatophilales</taxon>
        <taxon>Geodermatophilaceae</taxon>
        <taxon>Blastococcus</taxon>
    </lineage>
</organism>
<dbReference type="InterPro" id="IPR015500">
    <property type="entry name" value="Peptidase_S8_subtilisin-rel"/>
</dbReference>
<keyword evidence="3 5" id="KW-0378">Hydrolase</keyword>
<evidence type="ECO:0000313" key="11">
    <source>
        <dbReference type="EMBL" id="CCG05484.1"/>
    </source>
</evidence>
<evidence type="ECO:0000256" key="1">
    <source>
        <dbReference type="ARBA" id="ARBA00011073"/>
    </source>
</evidence>
<dbReference type="PROSITE" id="PS00137">
    <property type="entry name" value="SUBTILASE_HIS"/>
    <property type="match status" value="1"/>
</dbReference>
<evidence type="ECO:0000259" key="10">
    <source>
        <dbReference type="Pfam" id="PF01833"/>
    </source>
</evidence>
<dbReference type="Gene3D" id="3.40.50.200">
    <property type="entry name" value="Peptidase S8/S53 domain"/>
    <property type="match status" value="1"/>
</dbReference>
<dbReference type="InterPro" id="IPR000209">
    <property type="entry name" value="Peptidase_S8/S53_dom"/>
</dbReference>
<feature type="compositionally biased region" description="Low complexity" evidence="7">
    <location>
        <begin position="852"/>
        <end position="865"/>
    </location>
</feature>
<dbReference type="InterPro" id="IPR036852">
    <property type="entry name" value="Peptidase_S8/S53_dom_sf"/>
</dbReference>
<evidence type="ECO:0000256" key="4">
    <source>
        <dbReference type="ARBA" id="ARBA00022825"/>
    </source>
</evidence>
<dbReference type="InterPro" id="IPR014756">
    <property type="entry name" value="Ig_E-set"/>
</dbReference>
<reference evidence="12" key="2">
    <citation type="submission" date="2012-02" db="EMBL/GenBank/DDBJ databases">
        <title>Complete genome sequence of Blastococcus saxobsidens strain DD2.</title>
        <authorList>
            <person name="Genoscope."/>
        </authorList>
    </citation>
    <scope>NUCLEOTIDE SEQUENCE [LARGE SCALE GENOMIC DNA]</scope>
    <source>
        <strain evidence="12">DD2</strain>
    </source>
</reference>
<feature type="compositionally biased region" description="Low complexity" evidence="7">
    <location>
        <begin position="706"/>
        <end position="727"/>
    </location>
</feature>
<dbReference type="PRINTS" id="PR00723">
    <property type="entry name" value="SUBTILISIN"/>
</dbReference>
<keyword evidence="12" id="KW-1185">Reference proteome</keyword>
<dbReference type="PROSITE" id="PS00138">
    <property type="entry name" value="SUBTILASE_SER"/>
    <property type="match status" value="1"/>
</dbReference>
<dbReference type="InterPro" id="IPR023828">
    <property type="entry name" value="Peptidase_S8_Ser-AS"/>
</dbReference>
<feature type="active site" description="Charge relay system" evidence="5">
    <location>
        <position position="219"/>
    </location>
</feature>
<evidence type="ECO:0000313" key="12">
    <source>
        <dbReference type="Proteomes" id="UP000007517"/>
    </source>
</evidence>
<evidence type="ECO:0000256" key="8">
    <source>
        <dbReference type="SAM" id="SignalP"/>
    </source>
</evidence>
<feature type="region of interest" description="Disordered" evidence="7">
    <location>
        <begin position="559"/>
        <end position="733"/>
    </location>
</feature>
<dbReference type="HOGENOM" id="CLU_320485_0_0_11"/>
<evidence type="ECO:0000256" key="5">
    <source>
        <dbReference type="PROSITE-ProRule" id="PRU01240"/>
    </source>
</evidence>
<feature type="active site" description="Charge relay system" evidence="5">
    <location>
        <position position="163"/>
    </location>
</feature>
<feature type="compositionally biased region" description="Pro residues" evidence="7">
    <location>
        <begin position="840"/>
        <end position="851"/>
    </location>
</feature>
<dbReference type="PANTHER" id="PTHR43806">
    <property type="entry name" value="PEPTIDASE S8"/>
    <property type="match status" value="1"/>
</dbReference>
<dbReference type="InterPro" id="IPR013783">
    <property type="entry name" value="Ig-like_fold"/>
</dbReference>
<dbReference type="InterPro" id="IPR022398">
    <property type="entry name" value="Peptidase_S8_His-AS"/>
</dbReference>
<accession>H6RS92</accession>
<dbReference type="RefSeq" id="WP_014378351.1">
    <property type="nucleotide sequence ID" value="NC_016943.1"/>
</dbReference>
<dbReference type="SUPFAM" id="SSF81296">
    <property type="entry name" value="E set domains"/>
    <property type="match status" value="1"/>
</dbReference>
<dbReference type="GO" id="GO:0006508">
    <property type="term" value="P:proteolysis"/>
    <property type="evidence" value="ECO:0007669"/>
    <property type="project" value="UniProtKB-KW"/>
</dbReference>
<dbReference type="InterPro" id="IPR002909">
    <property type="entry name" value="IPT_dom"/>
</dbReference>
<keyword evidence="2 5" id="KW-0645">Protease</keyword>
<comment type="similarity">
    <text evidence="1 5 6">Belongs to the peptidase S8 family.</text>
</comment>
<evidence type="ECO:0000259" key="9">
    <source>
        <dbReference type="Pfam" id="PF00082"/>
    </source>
</evidence>
<feature type="domain" description="IPT/TIG" evidence="10">
    <location>
        <begin position="736"/>
        <end position="806"/>
    </location>
</feature>
<feature type="chain" id="PRO_5003606404" evidence="8">
    <location>
        <begin position="23"/>
        <end position="905"/>
    </location>
</feature>
<feature type="signal peptide" evidence="8">
    <location>
        <begin position="1"/>
        <end position="22"/>
    </location>
</feature>
<feature type="domain" description="Peptidase S8/S53" evidence="9">
    <location>
        <begin position="156"/>
        <end position="412"/>
    </location>
</feature>
<dbReference type="Gene3D" id="2.60.40.10">
    <property type="entry name" value="Immunoglobulins"/>
    <property type="match status" value="1"/>
</dbReference>
<dbReference type="CDD" id="cd00102">
    <property type="entry name" value="IPT"/>
    <property type="match status" value="1"/>
</dbReference>
<evidence type="ECO:0000256" key="6">
    <source>
        <dbReference type="RuleBase" id="RU003355"/>
    </source>
</evidence>
<feature type="region of interest" description="Disordered" evidence="7">
    <location>
        <begin position="820"/>
        <end position="877"/>
    </location>
</feature>
<dbReference type="KEGG" id="bsd:BLASA_4688"/>
<dbReference type="InterPro" id="IPR023827">
    <property type="entry name" value="Peptidase_S8_Asp-AS"/>
</dbReference>